<dbReference type="PANTHER" id="PTHR10689:SF9">
    <property type="entry name" value="PROSTAGLANDIN E SYNTHASE"/>
    <property type="match status" value="1"/>
</dbReference>
<evidence type="ECO:0000256" key="19">
    <source>
        <dbReference type="ARBA" id="ARBA00023235"/>
    </source>
</evidence>
<keyword evidence="9" id="KW-0444">Lipid biosynthesis</keyword>
<evidence type="ECO:0000256" key="18">
    <source>
        <dbReference type="ARBA" id="ARBA00023160"/>
    </source>
</evidence>
<keyword evidence="16" id="KW-0443">Lipid metabolism</keyword>
<comment type="catalytic activity">
    <reaction evidence="23">
        <text>(5S)-hydroperoxy-(6E,8Z,11Z,14Z)-eicosatetraenoate + 2 glutathione = (5S)-hydroxy-(6E,8Z,11Z,14Z)-eicosatetraenoate + glutathione disulfide + H2O</text>
        <dbReference type="Rhea" id="RHEA:48620"/>
        <dbReference type="ChEBI" id="CHEBI:15377"/>
        <dbReference type="ChEBI" id="CHEBI:57450"/>
        <dbReference type="ChEBI" id="CHEBI:57925"/>
        <dbReference type="ChEBI" id="CHEBI:58297"/>
        <dbReference type="ChEBI" id="CHEBI:90632"/>
    </reaction>
</comment>
<dbReference type="EMBL" id="PSNW01000001">
    <property type="protein sequence ID" value="PPE75558.1"/>
    <property type="molecule type" value="Genomic_DNA"/>
</dbReference>
<comment type="subcellular location">
    <subcellularLocation>
        <location evidence="3">Cytoplasm</location>
        <location evidence="3">Perinuclear region</location>
    </subcellularLocation>
    <subcellularLocation>
        <location evidence="2">Membrane</location>
        <topology evidence="2">Multi-pass membrane protein</topology>
    </subcellularLocation>
</comment>
<comment type="catalytic activity">
    <reaction evidence="20">
        <text>prostaglandin H2 = prostaglandin E2</text>
        <dbReference type="Rhea" id="RHEA:12893"/>
        <dbReference type="ChEBI" id="CHEBI:57405"/>
        <dbReference type="ChEBI" id="CHEBI:606564"/>
        <dbReference type="EC" id="5.3.99.3"/>
    </reaction>
    <physiologicalReaction direction="left-to-right" evidence="20">
        <dbReference type="Rhea" id="RHEA:12894"/>
    </physiologicalReaction>
</comment>
<keyword evidence="7" id="KW-0963">Cytoplasm</keyword>
<name>A0A2S5TLC3_9GAMM</name>
<protein>
    <recommendedName>
        <fullName evidence="24">Prostaglandin E synthase</fullName>
        <ecNumber evidence="6">2.5.1.18</ecNumber>
        <ecNumber evidence="5">5.3.99.3</ecNumber>
    </recommendedName>
    <alternativeName>
        <fullName evidence="27">Glutathione peroxidase PTGES</fullName>
    </alternativeName>
    <alternativeName>
        <fullName evidence="26">Glutathione transferase PTGES</fullName>
    </alternativeName>
    <alternativeName>
        <fullName evidence="25">Microsomal prostaglandin E synthase 1</fullName>
    </alternativeName>
</protein>
<evidence type="ECO:0000256" key="28">
    <source>
        <dbReference type="ARBA" id="ARBA00054772"/>
    </source>
</evidence>
<evidence type="ECO:0000256" key="14">
    <source>
        <dbReference type="ARBA" id="ARBA00022989"/>
    </source>
</evidence>
<dbReference type="InterPro" id="IPR040162">
    <property type="entry name" value="MGST1-like"/>
</dbReference>
<keyword evidence="19" id="KW-0413">Isomerase</keyword>
<dbReference type="EC" id="2.5.1.18" evidence="6"/>
<evidence type="ECO:0000256" key="22">
    <source>
        <dbReference type="ARBA" id="ARBA00036805"/>
    </source>
</evidence>
<evidence type="ECO:0000256" key="4">
    <source>
        <dbReference type="ARBA" id="ARBA00004702"/>
    </source>
</evidence>
<keyword evidence="8" id="KW-0644">Prostaglandin metabolism</keyword>
<evidence type="ECO:0000256" key="29">
    <source>
        <dbReference type="SAM" id="Phobius"/>
    </source>
</evidence>
<keyword evidence="10" id="KW-0643">Prostaglandin biosynthesis</keyword>
<evidence type="ECO:0000256" key="11">
    <source>
        <dbReference type="ARBA" id="ARBA00022679"/>
    </source>
</evidence>
<dbReference type="GO" id="GO:0050220">
    <property type="term" value="F:prostaglandin-E synthase activity"/>
    <property type="evidence" value="ECO:0007669"/>
    <property type="project" value="UniProtKB-EC"/>
</dbReference>
<comment type="pathway">
    <text evidence="4">Lipid metabolism; prostaglandin biosynthesis.</text>
</comment>
<evidence type="ECO:0000256" key="21">
    <source>
        <dbReference type="ARBA" id="ARBA00036040"/>
    </source>
</evidence>
<dbReference type="AlphaFoldDB" id="A0A2S5TLC3"/>
<comment type="cofactor">
    <cofactor evidence="1">
        <name>glutathione</name>
        <dbReference type="ChEBI" id="CHEBI:57925"/>
    </cofactor>
</comment>
<comment type="catalytic activity">
    <reaction evidence="21">
        <text>prostaglandin G2 = (15S)-15-hydroperoxy-prostaglandin E2</text>
        <dbReference type="Rhea" id="RHEA:64364"/>
        <dbReference type="ChEBI" id="CHEBI:82629"/>
        <dbReference type="ChEBI" id="CHEBI:152564"/>
    </reaction>
    <physiologicalReaction direction="left-to-right" evidence="21">
        <dbReference type="Rhea" id="RHEA:64365"/>
    </physiologicalReaction>
</comment>
<comment type="function">
    <text evidence="28">Terminal enzyme of the cyclooxygenase (COX)-2-mediated prostaglandin E2 (PGE2) biosynthetic pathway. Catalyzes the glutathione-dependent oxidoreduction of prostaglandin endoperoxide H2 (PGH2) to prostaglandin E2 (PGE2) in response to inflammatory stimuli. Plays a key role in inflammation response, fever and pain. Also catalyzes the oxidoreduction of endocannabinoids into prostaglandin glycerol esters and PGG2 into 15-hydroperoxy-PGE2. In addition, displays low glutathione transferase and glutathione-dependent peroxidase activities, toward 1-chloro-2,4-dinitrobenzene and 5-hydroperoxyicosatetraenoic acid (5-HPETE), respectively.</text>
</comment>
<evidence type="ECO:0000256" key="8">
    <source>
        <dbReference type="ARBA" id="ARBA00022501"/>
    </source>
</evidence>
<dbReference type="InterPro" id="IPR001129">
    <property type="entry name" value="Membr-assoc_MAPEG"/>
</dbReference>
<dbReference type="GO" id="GO:0006633">
    <property type="term" value="P:fatty acid biosynthetic process"/>
    <property type="evidence" value="ECO:0007669"/>
    <property type="project" value="UniProtKB-KW"/>
</dbReference>
<dbReference type="SUPFAM" id="SSF161084">
    <property type="entry name" value="MAPEG domain-like"/>
    <property type="match status" value="1"/>
</dbReference>
<evidence type="ECO:0000256" key="10">
    <source>
        <dbReference type="ARBA" id="ARBA00022585"/>
    </source>
</evidence>
<keyword evidence="12 29" id="KW-0812">Transmembrane</keyword>
<evidence type="ECO:0000256" key="9">
    <source>
        <dbReference type="ARBA" id="ARBA00022516"/>
    </source>
</evidence>
<evidence type="ECO:0000256" key="23">
    <source>
        <dbReference type="ARBA" id="ARBA00036848"/>
    </source>
</evidence>
<evidence type="ECO:0000256" key="27">
    <source>
        <dbReference type="ARBA" id="ARBA00042173"/>
    </source>
</evidence>
<keyword evidence="15" id="KW-0560">Oxidoreductase</keyword>
<feature type="transmembrane region" description="Helical" evidence="29">
    <location>
        <begin position="12"/>
        <end position="30"/>
    </location>
</feature>
<dbReference type="GO" id="GO:0048471">
    <property type="term" value="C:perinuclear region of cytoplasm"/>
    <property type="evidence" value="ECO:0007669"/>
    <property type="project" value="UniProtKB-SubCell"/>
</dbReference>
<evidence type="ECO:0000256" key="16">
    <source>
        <dbReference type="ARBA" id="ARBA00023098"/>
    </source>
</evidence>
<evidence type="ECO:0000256" key="13">
    <source>
        <dbReference type="ARBA" id="ARBA00022832"/>
    </source>
</evidence>
<feature type="transmembrane region" description="Helical" evidence="29">
    <location>
        <begin position="76"/>
        <end position="104"/>
    </location>
</feature>
<evidence type="ECO:0000256" key="15">
    <source>
        <dbReference type="ARBA" id="ARBA00023002"/>
    </source>
</evidence>
<dbReference type="Proteomes" id="UP000238220">
    <property type="component" value="Unassembled WGS sequence"/>
</dbReference>
<dbReference type="Gene3D" id="1.20.120.550">
    <property type="entry name" value="Membrane associated eicosanoid/glutathione metabolism-like domain"/>
    <property type="match status" value="1"/>
</dbReference>
<dbReference type="GO" id="GO:0016020">
    <property type="term" value="C:membrane"/>
    <property type="evidence" value="ECO:0007669"/>
    <property type="project" value="UniProtKB-SubCell"/>
</dbReference>
<evidence type="ECO:0000313" key="31">
    <source>
        <dbReference type="Proteomes" id="UP000238220"/>
    </source>
</evidence>
<evidence type="ECO:0000256" key="24">
    <source>
        <dbReference type="ARBA" id="ARBA00039926"/>
    </source>
</evidence>
<keyword evidence="14 29" id="KW-1133">Transmembrane helix</keyword>
<accession>A0A2S5TLC3</accession>
<evidence type="ECO:0000256" key="6">
    <source>
        <dbReference type="ARBA" id="ARBA00012452"/>
    </source>
</evidence>
<evidence type="ECO:0000256" key="7">
    <source>
        <dbReference type="ARBA" id="ARBA00022490"/>
    </source>
</evidence>
<dbReference type="Pfam" id="PF01124">
    <property type="entry name" value="MAPEG"/>
    <property type="match status" value="1"/>
</dbReference>
<evidence type="ECO:0000256" key="25">
    <source>
        <dbReference type="ARBA" id="ARBA00041613"/>
    </source>
</evidence>
<evidence type="ECO:0000256" key="1">
    <source>
        <dbReference type="ARBA" id="ARBA00001955"/>
    </source>
</evidence>
<evidence type="ECO:0000256" key="5">
    <source>
        <dbReference type="ARBA" id="ARBA00012203"/>
    </source>
</evidence>
<gene>
    <name evidence="30" type="ORF">C3942_01300</name>
</gene>
<evidence type="ECO:0000313" key="30">
    <source>
        <dbReference type="EMBL" id="PPE75558.1"/>
    </source>
</evidence>
<proteinExistence type="predicted"/>
<dbReference type="GO" id="GO:0016491">
    <property type="term" value="F:oxidoreductase activity"/>
    <property type="evidence" value="ECO:0007669"/>
    <property type="project" value="UniProtKB-KW"/>
</dbReference>
<evidence type="ECO:0000256" key="3">
    <source>
        <dbReference type="ARBA" id="ARBA00004556"/>
    </source>
</evidence>
<dbReference type="RefSeq" id="WP_104228524.1">
    <property type="nucleotide sequence ID" value="NZ_PSNW01000001.1"/>
</dbReference>
<keyword evidence="18" id="KW-0275">Fatty acid biosynthesis</keyword>
<sequence>MSALDLYPSLGAYALTCLLLVANLLFLWGYSGATRGRTKTAINPEDAAQFGGELRDSDPPEVARVLRAHRNAESAIYPFLLLGLVYVLIGGGLKLASALFAVFVAARYAHSFAYLRALQPWRTISFLIGGLATIVLLLDIAWLLLRR</sequence>
<dbReference type="GO" id="GO:0004364">
    <property type="term" value="F:glutathione transferase activity"/>
    <property type="evidence" value="ECO:0007669"/>
    <property type="project" value="UniProtKB-EC"/>
</dbReference>
<dbReference type="InterPro" id="IPR023352">
    <property type="entry name" value="MAPEG-like_dom_sf"/>
</dbReference>
<dbReference type="PANTHER" id="PTHR10689">
    <property type="entry name" value="MICROSOMAL GLUTATHIONE S-TRANSFERASE 1"/>
    <property type="match status" value="1"/>
</dbReference>
<keyword evidence="17 29" id="KW-0472">Membrane</keyword>
<reference evidence="30 31" key="1">
    <citation type="submission" date="2018-02" db="EMBL/GenBank/DDBJ databases">
        <title>Genome sequencing of Solimonas sp. HR-BB.</title>
        <authorList>
            <person name="Lee Y."/>
            <person name="Jeon C.O."/>
        </authorList>
    </citation>
    <scope>NUCLEOTIDE SEQUENCE [LARGE SCALE GENOMIC DNA]</scope>
    <source>
        <strain evidence="30 31">HR-BB</strain>
    </source>
</reference>
<evidence type="ECO:0000256" key="12">
    <source>
        <dbReference type="ARBA" id="ARBA00022692"/>
    </source>
</evidence>
<evidence type="ECO:0000256" key="20">
    <source>
        <dbReference type="ARBA" id="ARBA00023931"/>
    </source>
</evidence>
<evidence type="ECO:0000256" key="26">
    <source>
        <dbReference type="ARBA" id="ARBA00042011"/>
    </source>
</evidence>
<feature type="transmembrane region" description="Helical" evidence="29">
    <location>
        <begin position="124"/>
        <end position="145"/>
    </location>
</feature>
<dbReference type="OrthoDB" id="7063215at2"/>
<evidence type="ECO:0000256" key="17">
    <source>
        <dbReference type="ARBA" id="ARBA00023136"/>
    </source>
</evidence>
<keyword evidence="13" id="KW-0276">Fatty acid metabolism</keyword>
<keyword evidence="31" id="KW-1185">Reference proteome</keyword>
<evidence type="ECO:0000256" key="2">
    <source>
        <dbReference type="ARBA" id="ARBA00004141"/>
    </source>
</evidence>
<dbReference type="EC" id="5.3.99.3" evidence="5"/>
<comment type="catalytic activity">
    <reaction evidence="22">
        <text>2-glyceryl-prostaglandin H2 = 2-glyceryl-prostaglandin E2</text>
        <dbReference type="Rhea" id="RHEA:53324"/>
        <dbReference type="ChEBI" id="CHEBI:85166"/>
        <dbReference type="ChEBI" id="CHEBI:137172"/>
    </reaction>
    <physiologicalReaction direction="left-to-right" evidence="22">
        <dbReference type="Rhea" id="RHEA:53325"/>
    </physiologicalReaction>
</comment>
<keyword evidence="11" id="KW-0808">Transferase</keyword>
<comment type="caution">
    <text evidence="30">The sequence shown here is derived from an EMBL/GenBank/DDBJ whole genome shotgun (WGS) entry which is preliminary data.</text>
</comment>
<organism evidence="30 31">
    <name type="scientific">Solimonas fluminis</name>
    <dbReference type="NCBI Taxonomy" id="2086571"/>
    <lineage>
        <taxon>Bacteria</taxon>
        <taxon>Pseudomonadati</taxon>
        <taxon>Pseudomonadota</taxon>
        <taxon>Gammaproteobacteria</taxon>
        <taxon>Nevskiales</taxon>
        <taxon>Nevskiaceae</taxon>
        <taxon>Solimonas</taxon>
    </lineage>
</organism>